<dbReference type="GO" id="GO:0006096">
    <property type="term" value="P:glycolytic process"/>
    <property type="evidence" value="ECO:0007669"/>
    <property type="project" value="UniProtKB-UniRule"/>
</dbReference>
<evidence type="ECO:0000256" key="1">
    <source>
        <dbReference type="ARBA" id="ARBA00000642"/>
    </source>
</evidence>
<comment type="caution">
    <text evidence="13">The sequence shown here is derived from an EMBL/GenBank/DDBJ whole genome shotgun (WGS) entry which is preliminary data.</text>
</comment>
<keyword evidence="8 10" id="KW-0067">ATP-binding</keyword>
<evidence type="ECO:0000256" key="8">
    <source>
        <dbReference type="ARBA" id="ARBA00022840"/>
    </source>
</evidence>
<comment type="catalytic activity">
    <reaction evidence="1 10 12">
        <text>(2R)-3-phosphoglycerate + ATP = (2R)-3-phospho-glyceroyl phosphate + ADP</text>
        <dbReference type="Rhea" id="RHEA:14801"/>
        <dbReference type="ChEBI" id="CHEBI:30616"/>
        <dbReference type="ChEBI" id="CHEBI:57604"/>
        <dbReference type="ChEBI" id="CHEBI:58272"/>
        <dbReference type="ChEBI" id="CHEBI:456216"/>
        <dbReference type="EC" id="2.7.2.3"/>
    </reaction>
</comment>
<comment type="subunit">
    <text evidence="10">Monomer.</text>
</comment>
<evidence type="ECO:0000256" key="10">
    <source>
        <dbReference type="HAMAP-Rule" id="MF_00145"/>
    </source>
</evidence>
<gene>
    <name evidence="10" type="primary">pgk</name>
    <name evidence="13" type="ORF">A3B50_02715</name>
</gene>
<dbReference type="HAMAP" id="MF_00145">
    <property type="entry name" value="Phosphoglyc_kinase"/>
    <property type="match status" value="1"/>
</dbReference>
<comment type="caution">
    <text evidence="10">Lacks conserved residue(s) required for the propagation of feature annotation.</text>
</comment>
<evidence type="ECO:0000256" key="6">
    <source>
        <dbReference type="ARBA" id="ARBA00022741"/>
    </source>
</evidence>
<dbReference type="EC" id="2.7.2.3" evidence="4 10"/>
<dbReference type="GO" id="GO:0043531">
    <property type="term" value="F:ADP binding"/>
    <property type="evidence" value="ECO:0007669"/>
    <property type="project" value="TreeGrafter"/>
</dbReference>
<feature type="binding site" evidence="10">
    <location>
        <position position="38"/>
    </location>
    <ligand>
        <name>substrate</name>
    </ligand>
</feature>
<keyword evidence="6 10" id="KW-0547">Nucleotide-binding</keyword>
<sequence>MSNIKWIDEVDIQNKRVLLLVDYNVKLSPDFKIDSNERILRPLPTIKYLLKKRNKLILISHLGQPKEKEEKYSLKHILPVLRPQLPSQEITFIDDFLSAAGQEEISAQKENEILLLENMRFYSGEKNGNPEFIKQLASLGEIYVNDAFSVSHRNDASVIGPPKLLPSYGGLLLKKEVKTISQYINQPKKPYVVIIGGTKISTKINLLGNFFGHADTLIVGGGVANTILKQQGYTIGKSIEEPKEYERIKILFKLAKEKNTEMLLPADVLIGKNKEDPSSLVKKVNELAADDMILDIGPETSALYAKKISQAETIVWNGPMGYFENPVFANGTNHIYNAIVQNNEAVSIVGGGQTLAAISKKEQTEKITHISTGGGAMLEFIEKGTLPGLQALSTE</sequence>
<feature type="binding site" evidence="10">
    <location>
        <position position="153"/>
    </location>
    <ligand>
        <name>substrate</name>
    </ligand>
</feature>
<dbReference type="Gene3D" id="3.40.50.1260">
    <property type="entry name" value="Phosphoglycerate kinase, N-terminal domain"/>
    <property type="match status" value="2"/>
</dbReference>
<organism evidence="13 14">
    <name type="scientific">Candidatus Roizmanbacteria bacterium RIFCSPLOWO2_01_FULL_40_42</name>
    <dbReference type="NCBI Taxonomy" id="1802066"/>
    <lineage>
        <taxon>Bacteria</taxon>
        <taxon>Candidatus Roizmaniibacteriota</taxon>
    </lineage>
</organism>
<comment type="subcellular location">
    <subcellularLocation>
        <location evidence="10">Cytoplasm</location>
    </subcellularLocation>
</comment>
<dbReference type="AlphaFoldDB" id="A0A1F7J635"/>
<protein>
    <recommendedName>
        <fullName evidence="4 10">Phosphoglycerate kinase</fullName>
        <ecNumber evidence="4 10">2.7.2.3</ecNumber>
    </recommendedName>
</protein>
<evidence type="ECO:0000313" key="14">
    <source>
        <dbReference type="Proteomes" id="UP000178558"/>
    </source>
</evidence>
<dbReference type="InterPro" id="IPR001576">
    <property type="entry name" value="Phosphoglycerate_kinase"/>
</dbReference>
<evidence type="ECO:0000256" key="2">
    <source>
        <dbReference type="ARBA" id="ARBA00004838"/>
    </source>
</evidence>
<feature type="binding site" evidence="10 11">
    <location>
        <position position="324"/>
    </location>
    <ligand>
        <name>ATP</name>
        <dbReference type="ChEBI" id="CHEBI:30616"/>
    </ligand>
</feature>
<dbReference type="PRINTS" id="PR00477">
    <property type="entry name" value="PHGLYCKINASE"/>
</dbReference>
<dbReference type="SUPFAM" id="SSF53748">
    <property type="entry name" value="Phosphoglycerate kinase"/>
    <property type="match status" value="1"/>
</dbReference>
<keyword evidence="5 10" id="KW-0808">Transferase</keyword>
<dbReference type="PANTHER" id="PTHR11406:SF23">
    <property type="entry name" value="PHOSPHOGLYCERATE KINASE 1, CHLOROPLASTIC-RELATED"/>
    <property type="match status" value="1"/>
</dbReference>
<feature type="binding site" evidence="10">
    <location>
        <begin position="22"/>
        <end position="24"/>
    </location>
    <ligand>
        <name>substrate</name>
    </ligand>
</feature>
<evidence type="ECO:0000256" key="7">
    <source>
        <dbReference type="ARBA" id="ARBA00022777"/>
    </source>
</evidence>
<dbReference type="Pfam" id="PF00162">
    <property type="entry name" value="PGK"/>
    <property type="match status" value="1"/>
</dbReference>
<feature type="binding site" evidence="10">
    <location>
        <position position="120"/>
    </location>
    <ligand>
        <name>substrate</name>
    </ligand>
</feature>
<dbReference type="Proteomes" id="UP000178558">
    <property type="component" value="Unassembled WGS sequence"/>
</dbReference>
<dbReference type="InterPro" id="IPR036043">
    <property type="entry name" value="Phosphoglycerate_kinase_sf"/>
</dbReference>
<comment type="pathway">
    <text evidence="2 10">Carbohydrate degradation; glycolysis; pyruvate from D-glyceraldehyde 3-phosphate: step 2/5.</text>
</comment>
<evidence type="ECO:0000256" key="4">
    <source>
        <dbReference type="ARBA" id="ARBA00013061"/>
    </source>
</evidence>
<dbReference type="GO" id="GO:0005829">
    <property type="term" value="C:cytosol"/>
    <property type="evidence" value="ECO:0007669"/>
    <property type="project" value="TreeGrafter"/>
</dbReference>
<dbReference type="GO" id="GO:0005524">
    <property type="term" value="F:ATP binding"/>
    <property type="evidence" value="ECO:0007669"/>
    <property type="project" value="UniProtKB-KW"/>
</dbReference>
<dbReference type="EMBL" id="MGAQ01000006">
    <property type="protein sequence ID" value="OGK51053.1"/>
    <property type="molecule type" value="Genomic_DNA"/>
</dbReference>
<evidence type="ECO:0000256" key="3">
    <source>
        <dbReference type="ARBA" id="ARBA00008982"/>
    </source>
</evidence>
<keyword evidence="9 10" id="KW-0324">Glycolysis</keyword>
<proteinExistence type="inferred from homology"/>
<evidence type="ECO:0000256" key="12">
    <source>
        <dbReference type="RuleBase" id="RU000532"/>
    </source>
</evidence>
<evidence type="ECO:0000313" key="13">
    <source>
        <dbReference type="EMBL" id="OGK51053.1"/>
    </source>
</evidence>
<keyword evidence="7 10" id="KW-0418">Kinase</keyword>
<feature type="binding site" evidence="10 11">
    <location>
        <position position="203"/>
    </location>
    <ligand>
        <name>ATP</name>
        <dbReference type="ChEBI" id="CHEBI:30616"/>
    </ligand>
</feature>
<evidence type="ECO:0000256" key="9">
    <source>
        <dbReference type="ARBA" id="ARBA00023152"/>
    </source>
</evidence>
<evidence type="ECO:0000256" key="5">
    <source>
        <dbReference type="ARBA" id="ARBA00022679"/>
    </source>
</evidence>
<dbReference type="PIRSF" id="PIRSF000724">
    <property type="entry name" value="Pgk"/>
    <property type="match status" value="1"/>
</dbReference>
<reference evidence="13 14" key="1">
    <citation type="journal article" date="2016" name="Nat. Commun.">
        <title>Thousands of microbial genomes shed light on interconnected biogeochemical processes in an aquifer system.</title>
        <authorList>
            <person name="Anantharaman K."/>
            <person name="Brown C.T."/>
            <person name="Hug L.A."/>
            <person name="Sharon I."/>
            <person name="Castelle C.J."/>
            <person name="Probst A.J."/>
            <person name="Thomas B.C."/>
            <person name="Singh A."/>
            <person name="Wilkins M.J."/>
            <person name="Karaoz U."/>
            <person name="Brodie E.L."/>
            <person name="Williams K.H."/>
            <person name="Hubbard S.S."/>
            <person name="Banfield J.F."/>
        </authorList>
    </citation>
    <scope>NUCLEOTIDE SEQUENCE [LARGE SCALE GENOMIC DNA]</scope>
</reference>
<dbReference type="GO" id="GO:0006094">
    <property type="term" value="P:gluconeogenesis"/>
    <property type="evidence" value="ECO:0007669"/>
    <property type="project" value="TreeGrafter"/>
</dbReference>
<dbReference type="InterPro" id="IPR015824">
    <property type="entry name" value="Phosphoglycerate_kinase_N"/>
</dbReference>
<accession>A0A1F7J635</accession>
<name>A0A1F7J635_9BACT</name>
<comment type="similarity">
    <text evidence="3 10 12">Belongs to the phosphoglycerate kinase family.</text>
</comment>
<dbReference type="GO" id="GO:0004618">
    <property type="term" value="F:phosphoglycerate kinase activity"/>
    <property type="evidence" value="ECO:0007669"/>
    <property type="project" value="UniProtKB-UniRule"/>
</dbReference>
<dbReference type="PANTHER" id="PTHR11406">
    <property type="entry name" value="PHOSPHOGLYCERATE KINASE"/>
    <property type="match status" value="1"/>
</dbReference>
<dbReference type="UniPathway" id="UPA00109">
    <property type="reaction ID" value="UER00185"/>
</dbReference>
<dbReference type="FunFam" id="3.40.50.1260:FF:000031">
    <property type="entry name" value="Phosphoglycerate kinase 1"/>
    <property type="match status" value="1"/>
</dbReference>
<keyword evidence="10" id="KW-0963">Cytoplasm</keyword>
<evidence type="ECO:0000256" key="11">
    <source>
        <dbReference type="PIRSR" id="PIRSR000724-2"/>
    </source>
</evidence>